<reference evidence="1 2" key="1">
    <citation type="submission" date="2013-11" db="EMBL/GenBank/DDBJ databases">
        <title>Opisthorchis viverrini - life in the bile duct.</title>
        <authorList>
            <person name="Young N.D."/>
            <person name="Nagarajan N."/>
            <person name="Lin S.J."/>
            <person name="Korhonen P.K."/>
            <person name="Jex A.R."/>
            <person name="Hall R.S."/>
            <person name="Safavi-Hemami H."/>
            <person name="Kaewkong W."/>
            <person name="Bertrand D."/>
            <person name="Gao S."/>
            <person name="Seet Q."/>
            <person name="Wongkham S."/>
            <person name="Teh B.T."/>
            <person name="Wongkham C."/>
            <person name="Intapan P.M."/>
            <person name="Maleewong W."/>
            <person name="Yang X."/>
            <person name="Hu M."/>
            <person name="Wang Z."/>
            <person name="Hofmann A."/>
            <person name="Sternberg P.W."/>
            <person name="Tan P."/>
            <person name="Wang J."/>
            <person name="Gasser R.B."/>
        </authorList>
    </citation>
    <scope>NUCLEOTIDE SEQUENCE [LARGE SCALE GENOMIC DNA]</scope>
</reference>
<dbReference type="EMBL" id="KL596774">
    <property type="protein sequence ID" value="KER25511.1"/>
    <property type="molecule type" value="Genomic_DNA"/>
</dbReference>
<evidence type="ECO:0000313" key="2">
    <source>
        <dbReference type="Proteomes" id="UP000054324"/>
    </source>
</evidence>
<evidence type="ECO:0000313" key="1">
    <source>
        <dbReference type="EMBL" id="KER25511.1"/>
    </source>
</evidence>
<accession>A0A074ZE07</accession>
<name>A0A074ZE07_OPIVI</name>
<keyword evidence="2" id="KW-1185">Reference proteome</keyword>
<dbReference type="GeneID" id="20321209"/>
<dbReference type="AlphaFoldDB" id="A0A074ZE07"/>
<dbReference type="InterPro" id="IPR036770">
    <property type="entry name" value="Ankyrin_rpt-contain_sf"/>
</dbReference>
<proteinExistence type="predicted"/>
<dbReference type="KEGG" id="ovi:T265_07030"/>
<dbReference type="OrthoDB" id="6255016at2759"/>
<dbReference type="RefSeq" id="XP_009170718.1">
    <property type="nucleotide sequence ID" value="XM_009172454.1"/>
</dbReference>
<sequence>MSIPPNNGIIRRIQLSSDPLSLIRSLKEGGICLRSLSSQPEFRSLLCNLVRQSFGLGLKLLIDCGLDLSVHDPHTGDSPLLLVCMEGLCGPTKKLIKHLPWPSLLHANTSGVTPLKSLVTRGHGLCGCIEELLAHLPLSVLILPENMYHSLTLATQLEQFSDMWTSEQVRNGFVTMSPNIGSVEGNQSNVLLLSLSNLLDRIQSSDPKRMTSVVQLWIQANLLLMQSTDKPIQYEQNLRTIAKKLLSPILSKPAPSNLLVGRLLELLSRLIILDQLDSRTVWFQLHDILIEQGLAEGSDYLCQNIRFAANRSEVPLSLQSLIVRQLRQLFQQRFVQSCRSTPGRPGENALIFTHWTVQLPLPQIVISRILLAPIDFSDL</sequence>
<dbReference type="SUPFAM" id="SSF48403">
    <property type="entry name" value="Ankyrin repeat"/>
    <property type="match status" value="1"/>
</dbReference>
<dbReference type="CTD" id="20321209"/>
<organism evidence="1 2">
    <name type="scientific">Opisthorchis viverrini</name>
    <name type="common">Southeast Asian liver fluke</name>
    <dbReference type="NCBI Taxonomy" id="6198"/>
    <lineage>
        <taxon>Eukaryota</taxon>
        <taxon>Metazoa</taxon>
        <taxon>Spiralia</taxon>
        <taxon>Lophotrochozoa</taxon>
        <taxon>Platyhelminthes</taxon>
        <taxon>Trematoda</taxon>
        <taxon>Digenea</taxon>
        <taxon>Opisthorchiida</taxon>
        <taxon>Opisthorchiata</taxon>
        <taxon>Opisthorchiidae</taxon>
        <taxon>Opisthorchis</taxon>
    </lineage>
</organism>
<dbReference type="Proteomes" id="UP000054324">
    <property type="component" value="Unassembled WGS sequence"/>
</dbReference>
<protein>
    <submittedName>
        <fullName evidence="1">Uncharacterized protein</fullName>
    </submittedName>
</protein>
<gene>
    <name evidence="1" type="ORF">T265_07030</name>
</gene>